<sequence>MAHEAKPVGDMEKETSSIHHVDKQNSNSIIADGDSSDVDHGFSEQEQRSIIKRIDRRLVLMVGTLYCVSLMDRVNMSSANIAGMGKDLVLTGTRYPPSTILIRAIGPRIHLSAITLLWGAITLAMGFVHNHIQIAALRAVLGVFEAGFFPSAVYLLSTWYTRYEVGKRYSVFYIVGCVASAFSGILAYGVSSDKRFPQ</sequence>
<reference evidence="1" key="1">
    <citation type="submission" date="2022-08" db="EMBL/GenBank/DDBJ databases">
        <title>Genome Sequence of Lecanicillium fungicola.</title>
        <authorList>
            <person name="Buettner E."/>
        </authorList>
    </citation>
    <scope>NUCLEOTIDE SEQUENCE</scope>
    <source>
        <strain evidence="1">Babe33</strain>
    </source>
</reference>
<comment type="caution">
    <text evidence="1">The sequence shown here is derived from an EMBL/GenBank/DDBJ whole genome shotgun (WGS) entry which is preliminary data.</text>
</comment>
<evidence type="ECO:0000313" key="1">
    <source>
        <dbReference type="EMBL" id="KAJ2978984.1"/>
    </source>
</evidence>
<accession>A0ACC1NKP1</accession>
<keyword evidence="2" id="KW-1185">Reference proteome</keyword>
<dbReference type="Proteomes" id="UP001143910">
    <property type="component" value="Unassembled WGS sequence"/>
</dbReference>
<dbReference type="EMBL" id="JANJQO010000325">
    <property type="protein sequence ID" value="KAJ2978984.1"/>
    <property type="molecule type" value="Genomic_DNA"/>
</dbReference>
<gene>
    <name evidence="1" type="ORF">NQ176_g3519</name>
</gene>
<protein>
    <submittedName>
        <fullName evidence="1">Uncharacterized protein</fullName>
    </submittedName>
</protein>
<organism evidence="1 2">
    <name type="scientific">Zarea fungicola</name>
    <dbReference type="NCBI Taxonomy" id="93591"/>
    <lineage>
        <taxon>Eukaryota</taxon>
        <taxon>Fungi</taxon>
        <taxon>Dikarya</taxon>
        <taxon>Ascomycota</taxon>
        <taxon>Pezizomycotina</taxon>
        <taxon>Sordariomycetes</taxon>
        <taxon>Hypocreomycetidae</taxon>
        <taxon>Hypocreales</taxon>
        <taxon>Cordycipitaceae</taxon>
        <taxon>Zarea</taxon>
    </lineage>
</organism>
<proteinExistence type="predicted"/>
<name>A0ACC1NKP1_9HYPO</name>
<evidence type="ECO:0000313" key="2">
    <source>
        <dbReference type="Proteomes" id="UP001143910"/>
    </source>
</evidence>